<protein>
    <submittedName>
        <fullName evidence="2">Uncharacterized protein</fullName>
    </submittedName>
</protein>
<keyword evidence="3" id="KW-1185">Reference proteome</keyword>
<proteinExistence type="predicted"/>
<name>A0ABQ8ZA36_9EUKA</name>
<evidence type="ECO:0000256" key="1">
    <source>
        <dbReference type="SAM" id="MobiDB-lite"/>
    </source>
</evidence>
<comment type="caution">
    <text evidence="2">The sequence shown here is derived from an EMBL/GenBank/DDBJ whole genome shotgun (WGS) entry which is preliminary data.</text>
</comment>
<evidence type="ECO:0000313" key="3">
    <source>
        <dbReference type="Proteomes" id="UP001150062"/>
    </source>
</evidence>
<sequence length="271" mass="32695">MEFKQQSIIKNKKFPEELGFTRQNSGHKTLSSLSKTDLHEMFLDEQIIRFIEKEKQCLYQKHEKKIHCMKKLSQTQKKKLEDEITILQDQLTRRNRAVETSSEITNKIMEEKQILFEQNEKLLNQFEELQKRNQALEEKNSKLKKIQQVNKNKQRQTEKNINKTNTNSKYQHPKKQNKYATINKSKPKSPYRNRNRNRIFSLSNISSDDDHERVLNNKNLNNFRQRSKNFPKSNSVSELDFQIKRKKNNKKRHRNMRGSWKDWFGVSNKKK</sequence>
<evidence type="ECO:0000313" key="2">
    <source>
        <dbReference type="EMBL" id="KAJ6253570.1"/>
    </source>
</evidence>
<reference evidence="2" key="1">
    <citation type="submission" date="2022-08" db="EMBL/GenBank/DDBJ databases">
        <title>Novel sulfate-reducing endosymbionts in the free-living metamonad Anaeramoeba.</title>
        <authorList>
            <person name="Jerlstrom-Hultqvist J."/>
            <person name="Cepicka I."/>
            <person name="Gallot-Lavallee L."/>
            <person name="Salas-Leiva D."/>
            <person name="Curtis B.A."/>
            <person name="Zahonova K."/>
            <person name="Pipaliya S."/>
            <person name="Dacks J."/>
            <person name="Roger A.J."/>
        </authorList>
    </citation>
    <scope>NUCLEOTIDE SEQUENCE</scope>
    <source>
        <strain evidence="2">Schooner1</strain>
    </source>
</reference>
<organism evidence="2 3">
    <name type="scientific">Anaeramoeba flamelloides</name>
    <dbReference type="NCBI Taxonomy" id="1746091"/>
    <lineage>
        <taxon>Eukaryota</taxon>
        <taxon>Metamonada</taxon>
        <taxon>Anaeramoebidae</taxon>
        <taxon>Anaeramoeba</taxon>
    </lineage>
</organism>
<gene>
    <name evidence="2" type="ORF">M0813_12983</name>
</gene>
<dbReference type="EMBL" id="JAOAOG010000028">
    <property type="protein sequence ID" value="KAJ6253570.1"/>
    <property type="molecule type" value="Genomic_DNA"/>
</dbReference>
<feature type="region of interest" description="Disordered" evidence="1">
    <location>
        <begin position="144"/>
        <end position="196"/>
    </location>
</feature>
<dbReference type="Proteomes" id="UP001150062">
    <property type="component" value="Unassembled WGS sequence"/>
</dbReference>
<feature type="compositionally biased region" description="Basic residues" evidence="1">
    <location>
        <begin position="185"/>
        <end position="196"/>
    </location>
</feature>
<accession>A0ABQ8ZA36</accession>